<feature type="transmembrane region" description="Helical" evidence="1">
    <location>
        <begin position="38"/>
        <end position="55"/>
    </location>
</feature>
<dbReference type="EMBL" id="LR796923">
    <property type="protein sequence ID" value="CAB4175633.1"/>
    <property type="molecule type" value="Genomic_DNA"/>
</dbReference>
<reference evidence="2" key="1">
    <citation type="submission" date="2020-05" db="EMBL/GenBank/DDBJ databases">
        <authorList>
            <person name="Chiriac C."/>
            <person name="Salcher M."/>
            <person name="Ghai R."/>
            <person name="Kavagutti S V."/>
        </authorList>
    </citation>
    <scope>NUCLEOTIDE SEQUENCE</scope>
</reference>
<accession>A0A6J5PV06</accession>
<name>A0A6J5PV06_9CAUD</name>
<protein>
    <submittedName>
        <fullName evidence="2">Uncharacterized protein</fullName>
    </submittedName>
</protein>
<proteinExistence type="predicted"/>
<keyword evidence="1" id="KW-1133">Transmembrane helix</keyword>
<evidence type="ECO:0000256" key="1">
    <source>
        <dbReference type="SAM" id="Phobius"/>
    </source>
</evidence>
<organism evidence="2">
    <name type="scientific">uncultured Caudovirales phage</name>
    <dbReference type="NCBI Taxonomy" id="2100421"/>
    <lineage>
        <taxon>Viruses</taxon>
        <taxon>Duplodnaviria</taxon>
        <taxon>Heunggongvirae</taxon>
        <taxon>Uroviricota</taxon>
        <taxon>Caudoviricetes</taxon>
        <taxon>Peduoviridae</taxon>
        <taxon>Maltschvirus</taxon>
        <taxon>Maltschvirus maltsch</taxon>
    </lineage>
</organism>
<sequence>MKKSIISLIVGVGKLLLISLICYLVYEWNDLAKVFGPVISYLQWLGIIVIINILMPDGINSSKKENDKQRP</sequence>
<evidence type="ECO:0000313" key="2">
    <source>
        <dbReference type="EMBL" id="CAB4175633.1"/>
    </source>
</evidence>
<keyword evidence="1" id="KW-0472">Membrane</keyword>
<gene>
    <name evidence="2" type="ORF">UFOVP972_288</name>
</gene>
<feature type="transmembrane region" description="Helical" evidence="1">
    <location>
        <begin position="5"/>
        <end position="26"/>
    </location>
</feature>
<keyword evidence="1" id="KW-0812">Transmembrane</keyword>